<evidence type="ECO:0000259" key="3">
    <source>
        <dbReference type="PROSITE" id="PS51186"/>
    </source>
</evidence>
<dbReference type="CDD" id="cd04301">
    <property type="entry name" value="NAT_SF"/>
    <property type="match status" value="1"/>
</dbReference>
<dbReference type="PANTHER" id="PTHR10545:SF29">
    <property type="entry name" value="GH14572P-RELATED"/>
    <property type="match status" value="1"/>
</dbReference>
<proteinExistence type="predicted"/>
<gene>
    <name evidence="4" type="ORF">PUW23_08000</name>
    <name evidence="5" type="ORF">PUW25_07475</name>
</gene>
<protein>
    <submittedName>
        <fullName evidence="4">GNAT family N-acetyltransferase</fullName>
    </submittedName>
</protein>
<evidence type="ECO:0000313" key="4">
    <source>
        <dbReference type="EMBL" id="WDH84145.1"/>
    </source>
</evidence>
<dbReference type="PANTHER" id="PTHR10545">
    <property type="entry name" value="DIAMINE N-ACETYLTRANSFERASE"/>
    <property type="match status" value="1"/>
</dbReference>
<dbReference type="InterPro" id="IPR051016">
    <property type="entry name" value="Diverse_Substrate_AcTransf"/>
</dbReference>
<feature type="domain" description="N-acetyltransferase" evidence="3">
    <location>
        <begin position="1"/>
        <end position="148"/>
    </location>
</feature>
<evidence type="ECO:0000313" key="5">
    <source>
        <dbReference type="EMBL" id="WDI03785.1"/>
    </source>
</evidence>
<keyword evidence="2" id="KW-0012">Acyltransferase</keyword>
<evidence type="ECO:0000313" key="6">
    <source>
        <dbReference type="Proteomes" id="UP001220962"/>
    </source>
</evidence>
<accession>A0AAX3N2S2</accession>
<dbReference type="SUPFAM" id="SSF55729">
    <property type="entry name" value="Acyl-CoA N-acyltransferases (Nat)"/>
    <property type="match status" value="1"/>
</dbReference>
<dbReference type="EMBL" id="CP118101">
    <property type="protein sequence ID" value="WDH84145.1"/>
    <property type="molecule type" value="Genomic_DNA"/>
</dbReference>
<dbReference type="GO" id="GO:0008080">
    <property type="term" value="F:N-acetyltransferase activity"/>
    <property type="evidence" value="ECO:0007669"/>
    <property type="project" value="UniProtKB-ARBA"/>
</dbReference>
<dbReference type="EMBL" id="CP118108">
    <property type="protein sequence ID" value="WDI03785.1"/>
    <property type="molecule type" value="Genomic_DNA"/>
</dbReference>
<dbReference type="RefSeq" id="WP_047910032.1">
    <property type="nucleotide sequence ID" value="NZ_CP118101.1"/>
</dbReference>
<sequence>MIRNRRPKQDDPAIMELIHSQLVPISHLSKQEINLIIQDIPSRLARGITLVSSANYESNICGFVHFMMHGSLLYIDMMAVSPKEQRKQHGKELLIKAEQFAVSRGCRKSKVMVDEGNKKGLNFYQKMGYKMLRYVDIGRCFELEKVLSNG</sequence>
<dbReference type="Gene3D" id="3.40.630.30">
    <property type="match status" value="1"/>
</dbReference>
<dbReference type="Proteomes" id="UP001220962">
    <property type="component" value="Chromosome"/>
</dbReference>
<evidence type="ECO:0000313" key="7">
    <source>
        <dbReference type="Proteomes" id="UP001221519"/>
    </source>
</evidence>
<dbReference type="Pfam" id="PF00583">
    <property type="entry name" value="Acetyltransf_1"/>
    <property type="match status" value="1"/>
</dbReference>
<evidence type="ECO:0000256" key="2">
    <source>
        <dbReference type="ARBA" id="ARBA00023315"/>
    </source>
</evidence>
<keyword evidence="1" id="KW-0808">Transferase</keyword>
<keyword evidence="7" id="KW-1185">Reference proteome</keyword>
<name>A0AAX3N2S2_9BACL</name>
<dbReference type="AlphaFoldDB" id="A0AAX3N2S2"/>
<evidence type="ECO:0000256" key="1">
    <source>
        <dbReference type="ARBA" id="ARBA00022679"/>
    </source>
</evidence>
<organism evidence="4 6">
    <name type="scientific">Paenibacillus urinalis</name>
    <dbReference type="NCBI Taxonomy" id="521520"/>
    <lineage>
        <taxon>Bacteria</taxon>
        <taxon>Bacillati</taxon>
        <taxon>Bacillota</taxon>
        <taxon>Bacilli</taxon>
        <taxon>Bacillales</taxon>
        <taxon>Paenibacillaceae</taxon>
        <taxon>Paenibacillus</taxon>
    </lineage>
</organism>
<dbReference type="InterPro" id="IPR016181">
    <property type="entry name" value="Acyl_CoA_acyltransferase"/>
</dbReference>
<dbReference type="PROSITE" id="PS51186">
    <property type="entry name" value="GNAT"/>
    <property type="match status" value="1"/>
</dbReference>
<dbReference type="Proteomes" id="UP001221519">
    <property type="component" value="Chromosome"/>
</dbReference>
<dbReference type="InterPro" id="IPR000182">
    <property type="entry name" value="GNAT_dom"/>
</dbReference>
<reference evidence="4 7" key="1">
    <citation type="submission" date="2023-02" db="EMBL/GenBank/DDBJ databases">
        <title>Pathogen: clinical or host-associated sample.</title>
        <authorList>
            <person name="Hergert J."/>
            <person name="Casey R."/>
            <person name="Wagner J."/>
            <person name="Young E.L."/>
            <person name="Oakeson K.F."/>
        </authorList>
    </citation>
    <scope>NUCLEOTIDE SEQUENCE</scope>
    <source>
        <strain evidence="5 7">2022CK-00829</strain>
        <strain evidence="4">2022CK-00830</strain>
    </source>
</reference>